<dbReference type="AlphaFoldDB" id="A2EJQ7"/>
<dbReference type="VEuPathDB" id="TrichDB:TVAGG3_0579780"/>
<feature type="compositionally biased region" description="Basic and acidic residues" evidence="1">
    <location>
        <begin position="18"/>
        <end position="58"/>
    </location>
</feature>
<accession>A2EJQ7</accession>
<reference evidence="2" key="2">
    <citation type="journal article" date="2007" name="Science">
        <title>Draft genome sequence of the sexually transmitted pathogen Trichomonas vaginalis.</title>
        <authorList>
            <person name="Carlton J.M."/>
            <person name="Hirt R.P."/>
            <person name="Silva J.C."/>
            <person name="Delcher A.L."/>
            <person name="Schatz M."/>
            <person name="Zhao Q."/>
            <person name="Wortman J.R."/>
            <person name="Bidwell S.L."/>
            <person name="Alsmark U.C.M."/>
            <person name="Besteiro S."/>
            <person name="Sicheritz-Ponten T."/>
            <person name="Noel C.J."/>
            <person name="Dacks J.B."/>
            <person name="Foster P.G."/>
            <person name="Simillion C."/>
            <person name="Van de Peer Y."/>
            <person name="Miranda-Saavedra D."/>
            <person name="Barton G.J."/>
            <person name="Westrop G.D."/>
            <person name="Mueller S."/>
            <person name="Dessi D."/>
            <person name="Fiori P.L."/>
            <person name="Ren Q."/>
            <person name="Paulsen I."/>
            <person name="Zhang H."/>
            <person name="Bastida-Corcuera F.D."/>
            <person name="Simoes-Barbosa A."/>
            <person name="Brown M.T."/>
            <person name="Hayes R.D."/>
            <person name="Mukherjee M."/>
            <person name="Okumura C.Y."/>
            <person name="Schneider R."/>
            <person name="Smith A.J."/>
            <person name="Vanacova S."/>
            <person name="Villalvazo M."/>
            <person name="Haas B.J."/>
            <person name="Pertea M."/>
            <person name="Feldblyum T.V."/>
            <person name="Utterback T.R."/>
            <person name="Shu C.L."/>
            <person name="Osoegawa K."/>
            <person name="de Jong P.J."/>
            <person name="Hrdy I."/>
            <person name="Horvathova L."/>
            <person name="Zubacova Z."/>
            <person name="Dolezal P."/>
            <person name="Malik S.B."/>
            <person name="Logsdon J.M. Jr."/>
            <person name="Henze K."/>
            <person name="Gupta A."/>
            <person name="Wang C.C."/>
            <person name="Dunne R.L."/>
            <person name="Upcroft J.A."/>
            <person name="Upcroft P."/>
            <person name="White O."/>
            <person name="Salzberg S.L."/>
            <person name="Tang P."/>
            <person name="Chiu C.-H."/>
            <person name="Lee Y.-S."/>
            <person name="Embley T.M."/>
            <person name="Coombs G.H."/>
            <person name="Mottram J.C."/>
            <person name="Tachezy J."/>
            <person name="Fraser-Liggett C.M."/>
            <person name="Johnson P.J."/>
        </authorList>
    </citation>
    <scope>NUCLEOTIDE SEQUENCE [LARGE SCALE GENOMIC DNA]</scope>
    <source>
        <strain evidence="2">G3</strain>
    </source>
</reference>
<sequence length="319" mass="36547">MDLSEALPISETITRLSSPHEEKQDAPEEPKDIDLEQLKEKGMKEVENEKRRDEERQRKAIKSQKKYGKVTESFVRKSKEFVEFTKTQMCDEMIMASIYYVSSSMALTIGPELDDDERAEQEDIQSDSYQILSSLYCQLLMSPISSNLPVRTERIFYETLIFYLDACITFAIHTAPPEMIIELMGNVFRGGIKDPQSQTQVEFLPITEIVKKHWLSQRVPGKNRATIKHSTLRGNTKLVESLVETSQDYSKFNPKERSVPVKTQKKWDADGFPIDTRVPFREKQIPISSLVVIPQPKPTSEPISTVVTREGTPRKAEGQ</sequence>
<dbReference type="EMBL" id="DS113407">
    <property type="protein sequence ID" value="EAY07131.1"/>
    <property type="molecule type" value="Genomic_DNA"/>
</dbReference>
<organism evidence="2 3">
    <name type="scientific">Trichomonas vaginalis (strain ATCC PRA-98 / G3)</name>
    <dbReference type="NCBI Taxonomy" id="412133"/>
    <lineage>
        <taxon>Eukaryota</taxon>
        <taxon>Metamonada</taxon>
        <taxon>Parabasalia</taxon>
        <taxon>Trichomonadida</taxon>
        <taxon>Trichomonadidae</taxon>
        <taxon>Trichomonas</taxon>
    </lineage>
</organism>
<dbReference type="VEuPathDB" id="TrichDB:TVAG_342950"/>
<keyword evidence="3" id="KW-1185">Reference proteome</keyword>
<evidence type="ECO:0000313" key="2">
    <source>
        <dbReference type="EMBL" id="EAY07131.1"/>
    </source>
</evidence>
<dbReference type="OrthoDB" id="10471550at2759"/>
<reference evidence="2" key="1">
    <citation type="submission" date="2006-10" db="EMBL/GenBank/DDBJ databases">
        <authorList>
            <person name="Amadeo P."/>
            <person name="Zhao Q."/>
            <person name="Wortman J."/>
            <person name="Fraser-Liggett C."/>
            <person name="Carlton J."/>
        </authorList>
    </citation>
    <scope>NUCLEOTIDE SEQUENCE</scope>
    <source>
        <strain evidence="2">G3</strain>
    </source>
</reference>
<feature type="region of interest" description="Disordered" evidence="1">
    <location>
        <begin position="296"/>
        <end position="319"/>
    </location>
</feature>
<dbReference type="Proteomes" id="UP000001542">
    <property type="component" value="Unassembled WGS sequence"/>
</dbReference>
<name>A2EJQ7_TRIV3</name>
<dbReference type="SMR" id="A2EJQ7"/>
<evidence type="ECO:0000313" key="3">
    <source>
        <dbReference type="Proteomes" id="UP000001542"/>
    </source>
</evidence>
<dbReference type="KEGG" id="tva:4765017"/>
<proteinExistence type="predicted"/>
<evidence type="ECO:0000256" key="1">
    <source>
        <dbReference type="SAM" id="MobiDB-lite"/>
    </source>
</evidence>
<dbReference type="InParanoid" id="A2EJQ7"/>
<dbReference type="RefSeq" id="XP_001319354.1">
    <property type="nucleotide sequence ID" value="XM_001319319.1"/>
</dbReference>
<protein>
    <submittedName>
        <fullName evidence="2">Uncharacterized protein</fullName>
    </submittedName>
</protein>
<feature type="region of interest" description="Disordered" evidence="1">
    <location>
        <begin position="1"/>
        <end position="60"/>
    </location>
</feature>
<gene>
    <name evidence="2" type="ORF">TVAG_342950</name>
</gene>